<dbReference type="AlphaFoldDB" id="A0A1H0D2L9"/>
<keyword evidence="2" id="KW-0472">Membrane</keyword>
<feature type="transmembrane region" description="Helical" evidence="2">
    <location>
        <begin position="254"/>
        <end position="273"/>
    </location>
</feature>
<dbReference type="SUPFAM" id="SSF47090">
    <property type="entry name" value="PGBD-like"/>
    <property type="match status" value="1"/>
</dbReference>
<feature type="domain" description="Peptidoglycan binding-like" evidence="3">
    <location>
        <begin position="384"/>
        <end position="446"/>
    </location>
</feature>
<sequence>MAPKQPRRTDRGGPAQPSQPPGYGEPAPADPTSYGRGDLDATAAIPQQRPQERPGPAAEPTSASRLRPAAAGYARPAPPAEPDTAVLPAVTGPYPPSGRYGDAAVPHRPQAPSPYARPEPHTAAGDTAALPRVTGPAAEPYPGPADPDDPDMALRDAERSAERAAALAATEGFHPLRLRPYVGEPGQEPAESTVRPVVTDDTEGGDGPAEEDLGLFPTAFAGVEYGADHDGAEARRAEAAAAARGRHRRRRRRLVVAASAIAASALAAGAVAVTGQVMGDEQSTPDRALPDQNSSMPDVTLPSSAAKASASAAPALTRSAAPTTAASPSTSPSGPPPSATATAHGSAGTTHGASPTATATPTGTASGSAPASPTAPPVLREGDSGPAVADLQRRLQQLGLYYGPQDGQFSHRVQKSLAFFQMENHVSDAPDGSYDGVYGPKTRAALEKATN</sequence>
<organism evidence="4 5">
    <name type="scientific">Actinacidiphila guanduensis</name>
    <dbReference type="NCBI Taxonomy" id="310781"/>
    <lineage>
        <taxon>Bacteria</taxon>
        <taxon>Bacillati</taxon>
        <taxon>Actinomycetota</taxon>
        <taxon>Actinomycetes</taxon>
        <taxon>Kitasatosporales</taxon>
        <taxon>Streptomycetaceae</taxon>
        <taxon>Actinacidiphila</taxon>
    </lineage>
</organism>
<evidence type="ECO:0000313" key="4">
    <source>
        <dbReference type="EMBL" id="SDN64397.1"/>
    </source>
</evidence>
<name>A0A1H0D2L9_9ACTN</name>
<keyword evidence="2" id="KW-0812">Transmembrane</keyword>
<feature type="region of interest" description="Disordered" evidence="1">
    <location>
        <begin position="178"/>
        <end position="213"/>
    </location>
</feature>
<protein>
    <submittedName>
        <fullName evidence="4">Putative peptidoglycan binding domain-containing protein</fullName>
    </submittedName>
</protein>
<evidence type="ECO:0000256" key="1">
    <source>
        <dbReference type="SAM" id="MobiDB-lite"/>
    </source>
</evidence>
<feature type="compositionally biased region" description="Acidic residues" evidence="1">
    <location>
        <begin position="200"/>
        <end position="213"/>
    </location>
</feature>
<feature type="region of interest" description="Disordered" evidence="1">
    <location>
        <begin position="1"/>
        <end position="166"/>
    </location>
</feature>
<dbReference type="InterPro" id="IPR036366">
    <property type="entry name" value="PGBDSf"/>
</dbReference>
<feature type="compositionally biased region" description="Low complexity" evidence="1">
    <location>
        <begin position="339"/>
        <end position="372"/>
    </location>
</feature>
<dbReference type="Proteomes" id="UP000199341">
    <property type="component" value="Unassembled WGS sequence"/>
</dbReference>
<proteinExistence type="predicted"/>
<keyword evidence="2" id="KW-1133">Transmembrane helix</keyword>
<dbReference type="Pfam" id="PF01471">
    <property type="entry name" value="PG_binding_1"/>
    <property type="match status" value="1"/>
</dbReference>
<dbReference type="EMBL" id="FNIE01000005">
    <property type="protein sequence ID" value="SDN64397.1"/>
    <property type="molecule type" value="Genomic_DNA"/>
</dbReference>
<dbReference type="InterPro" id="IPR002477">
    <property type="entry name" value="Peptidoglycan-bd-like"/>
</dbReference>
<keyword evidence="5" id="KW-1185">Reference proteome</keyword>
<reference evidence="4 5" key="1">
    <citation type="submission" date="2016-10" db="EMBL/GenBank/DDBJ databases">
        <authorList>
            <person name="de Groot N.N."/>
        </authorList>
    </citation>
    <scope>NUCLEOTIDE SEQUENCE [LARGE SCALE GENOMIC DNA]</scope>
    <source>
        <strain evidence="4 5">CGMCC 4.2022</strain>
    </source>
</reference>
<dbReference type="RefSeq" id="WP_093784362.1">
    <property type="nucleotide sequence ID" value="NZ_FNIE01000005.1"/>
</dbReference>
<evidence type="ECO:0000313" key="5">
    <source>
        <dbReference type="Proteomes" id="UP000199341"/>
    </source>
</evidence>
<dbReference type="Gene3D" id="1.10.101.10">
    <property type="entry name" value="PGBD-like superfamily/PGBD"/>
    <property type="match status" value="1"/>
</dbReference>
<evidence type="ECO:0000256" key="2">
    <source>
        <dbReference type="SAM" id="Phobius"/>
    </source>
</evidence>
<dbReference type="InterPro" id="IPR036365">
    <property type="entry name" value="PGBD-like_sf"/>
</dbReference>
<feature type="compositionally biased region" description="Basic and acidic residues" evidence="1">
    <location>
        <begin position="152"/>
        <end position="162"/>
    </location>
</feature>
<dbReference type="OrthoDB" id="3874291at2"/>
<dbReference type="STRING" id="310781.SAMN05216259_10545"/>
<accession>A0A1H0D2L9</accession>
<feature type="compositionally biased region" description="Low complexity" evidence="1">
    <location>
        <begin position="302"/>
        <end position="332"/>
    </location>
</feature>
<feature type="region of interest" description="Disordered" evidence="1">
    <location>
        <begin position="277"/>
        <end position="388"/>
    </location>
</feature>
<gene>
    <name evidence="4" type="ORF">SAMN05216259_10545</name>
</gene>
<evidence type="ECO:0000259" key="3">
    <source>
        <dbReference type="Pfam" id="PF01471"/>
    </source>
</evidence>